<evidence type="ECO:0000256" key="14">
    <source>
        <dbReference type="ARBA" id="ARBA00023204"/>
    </source>
</evidence>
<dbReference type="NCBIfam" id="TIGR00574">
    <property type="entry name" value="dnl1"/>
    <property type="match status" value="1"/>
</dbReference>
<dbReference type="InterPro" id="IPR044125">
    <property type="entry name" value="Adenylation_DNA_ligase_IV"/>
</dbReference>
<feature type="domain" description="BRCT" evidence="21">
    <location>
        <begin position="660"/>
        <end position="739"/>
    </location>
</feature>
<evidence type="ECO:0000256" key="3">
    <source>
        <dbReference type="ARBA" id="ARBA00007572"/>
    </source>
</evidence>
<dbReference type="CDD" id="cd07903">
    <property type="entry name" value="Adenylation_DNA_ligase_IV"/>
    <property type="match status" value="1"/>
</dbReference>
<evidence type="ECO:0000256" key="5">
    <source>
        <dbReference type="ARBA" id="ARBA00022073"/>
    </source>
</evidence>
<feature type="domain" description="BRCT" evidence="21">
    <location>
        <begin position="843"/>
        <end position="921"/>
    </location>
</feature>
<dbReference type="GO" id="GO:0005524">
    <property type="term" value="F:ATP binding"/>
    <property type="evidence" value="ECO:0007669"/>
    <property type="project" value="UniProtKB-KW"/>
</dbReference>
<dbReference type="SUPFAM" id="SSF117018">
    <property type="entry name" value="ATP-dependent DNA ligase DNA-binding domain"/>
    <property type="match status" value="1"/>
</dbReference>
<dbReference type="Pfam" id="PF01068">
    <property type="entry name" value="DNA_ligase_A_M"/>
    <property type="match status" value="1"/>
</dbReference>
<evidence type="ECO:0000313" key="23">
    <source>
        <dbReference type="Proteomes" id="UP000095300"/>
    </source>
</evidence>
<dbReference type="PROSITE" id="PS50172">
    <property type="entry name" value="BRCT"/>
    <property type="match status" value="2"/>
</dbReference>
<dbReference type="GO" id="GO:0005958">
    <property type="term" value="C:DNA-dependent protein kinase-DNA ligase 4 complex"/>
    <property type="evidence" value="ECO:0007669"/>
    <property type="project" value="TreeGrafter"/>
</dbReference>
<dbReference type="InterPro" id="IPR036420">
    <property type="entry name" value="BRCT_dom_sf"/>
</dbReference>
<dbReference type="SUPFAM" id="SSF50249">
    <property type="entry name" value="Nucleic acid-binding proteins"/>
    <property type="match status" value="1"/>
</dbReference>
<proteinExistence type="inferred from homology"/>
<keyword evidence="10" id="KW-0227">DNA damage</keyword>
<accession>A0A1I8PP02</accession>
<reference evidence="22" key="1">
    <citation type="submission" date="2020-05" db="UniProtKB">
        <authorList>
            <consortium name="EnsemblMetazoa"/>
        </authorList>
    </citation>
    <scope>IDENTIFICATION</scope>
    <source>
        <strain evidence="22">USDA</strain>
    </source>
</reference>
<evidence type="ECO:0000256" key="4">
    <source>
        <dbReference type="ARBA" id="ARBA00012727"/>
    </source>
</evidence>
<evidence type="ECO:0000256" key="16">
    <source>
        <dbReference type="ARBA" id="ARBA00030676"/>
    </source>
</evidence>
<evidence type="ECO:0000256" key="19">
    <source>
        <dbReference type="RuleBase" id="RU004196"/>
    </source>
</evidence>
<dbReference type="VEuPathDB" id="VectorBase:SCAU009798"/>
<dbReference type="OrthoDB" id="151490at2759"/>
<organism evidence="22 23">
    <name type="scientific">Stomoxys calcitrans</name>
    <name type="common">Stable fly</name>
    <name type="synonym">Conops calcitrans</name>
    <dbReference type="NCBI Taxonomy" id="35570"/>
    <lineage>
        <taxon>Eukaryota</taxon>
        <taxon>Metazoa</taxon>
        <taxon>Ecdysozoa</taxon>
        <taxon>Arthropoda</taxon>
        <taxon>Hexapoda</taxon>
        <taxon>Insecta</taxon>
        <taxon>Pterygota</taxon>
        <taxon>Neoptera</taxon>
        <taxon>Endopterygota</taxon>
        <taxon>Diptera</taxon>
        <taxon>Brachycera</taxon>
        <taxon>Muscomorpha</taxon>
        <taxon>Muscoidea</taxon>
        <taxon>Muscidae</taxon>
        <taxon>Stomoxys</taxon>
    </lineage>
</organism>
<evidence type="ECO:0000256" key="9">
    <source>
        <dbReference type="ARBA" id="ARBA00022741"/>
    </source>
</evidence>
<dbReference type="GO" id="GO:0006310">
    <property type="term" value="P:DNA recombination"/>
    <property type="evidence" value="ECO:0007669"/>
    <property type="project" value="UniProtKB-KW"/>
</dbReference>
<dbReference type="InterPro" id="IPR012309">
    <property type="entry name" value="DNA_ligase_ATP-dep_C"/>
</dbReference>
<dbReference type="Proteomes" id="UP000095300">
    <property type="component" value="Unassembled WGS sequence"/>
</dbReference>
<dbReference type="GO" id="GO:0046872">
    <property type="term" value="F:metal ion binding"/>
    <property type="evidence" value="ECO:0007669"/>
    <property type="project" value="UniProtKB-KW"/>
</dbReference>
<evidence type="ECO:0000256" key="12">
    <source>
        <dbReference type="ARBA" id="ARBA00022842"/>
    </source>
</evidence>
<dbReference type="EnsemblMetazoa" id="SCAU009798-RA">
    <property type="protein sequence ID" value="SCAU009798-PA"/>
    <property type="gene ID" value="SCAU009798"/>
</dbReference>
<evidence type="ECO:0000256" key="1">
    <source>
        <dbReference type="ARBA" id="ARBA00001946"/>
    </source>
</evidence>
<protein>
    <recommendedName>
        <fullName evidence="5">DNA ligase 4</fullName>
        <ecNumber evidence="4">6.5.1.1</ecNumber>
    </recommendedName>
    <alternativeName>
        <fullName evidence="17">DNA ligase IV</fullName>
    </alternativeName>
    <alternativeName>
        <fullName evidence="16">Polydeoxyribonucleotide synthase [ATP] 4</fullName>
    </alternativeName>
</protein>
<dbReference type="InterPro" id="IPR012310">
    <property type="entry name" value="DNA_ligase_ATP-dep_cent"/>
</dbReference>
<evidence type="ECO:0000256" key="6">
    <source>
        <dbReference type="ARBA" id="ARBA00022598"/>
    </source>
</evidence>
<comment type="subcellular location">
    <subcellularLocation>
        <location evidence="2">Nucleus</location>
    </subcellularLocation>
</comment>
<evidence type="ECO:0000256" key="10">
    <source>
        <dbReference type="ARBA" id="ARBA00022763"/>
    </source>
</evidence>
<evidence type="ECO:0000259" key="20">
    <source>
        <dbReference type="PROSITE" id="PS50160"/>
    </source>
</evidence>
<comment type="catalytic activity">
    <reaction evidence="18">
        <text>ATP + (deoxyribonucleotide)n-3'-hydroxyl + 5'-phospho-(deoxyribonucleotide)m = (deoxyribonucleotide)n+m + AMP + diphosphate.</text>
        <dbReference type="EC" id="6.5.1.1"/>
    </reaction>
</comment>
<evidence type="ECO:0000256" key="17">
    <source>
        <dbReference type="ARBA" id="ARBA00031942"/>
    </source>
</evidence>
<feature type="domain" description="ATP-dependent DNA ligase family profile" evidence="20">
    <location>
        <begin position="359"/>
        <end position="492"/>
    </location>
</feature>
<dbReference type="InterPro" id="IPR001357">
    <property type="entry name" value="BRCT_dom"/>
</dbReference>
<keyword evidence="12" id="KW-0460">Magnesium</keyword>
<dbReference type="PROSITE" id="PS50160">
    <property type="entry name" value="DNA_LIGASE_A3"/>
    <property type="match status" value="1"/>
</dbReference>
<dbReference type="InterPro" id="IPR029710">
    <property type="entry name" value="LIG4"/>
</dbReference>
<keyword evidence="6" id="KW-0436">Ligase</keyword>
<dbReference type="SMART" id="SM00292">
    <property type="entry name" value="BRCT"/>
    <property type="match status" value="2"/>
</dbReference>
<evidence type="ECO:0000256" key="2">
    <source>
        <dbReference type="ARBA" id="ARBA00004123"/>
    </source>
</evidence>
<dbReference type="SUPFAM" id="SSF52113">
    <property type="entry name" value="BRCT domain"/>
    <property type="match status" value="1"/>
</dbReference>
<dbReference type="SUPFAM" id="SSF56091">
    <property type="entry name" value="DNA ligase/mRNA capping enzyme, catalytic domain"/>
    <property type="match status" value="1"/>
</dbReference>
<evidence type="ECO:0000256" key="13">
    <source>
        <dbReference type="ARBA" id="ARBA00023172"/>
    </source>
</evidence>
<gene>
    <name evidence="22" type="primary">106085900</name>
</gene>
<comment type="similarity">
    <text evidence="3 19">Belongs to the ATP-dependent DNA ligase family.</text>
</comment>
<dbReference type="Pfam" id="PF04679">
    <property type="entry name" value="DNA_ligase_A_C"/>
    <property type="match status" value="1"/>
</dbReference>
<dbReference type="GO" id="GO:0003910">
    <property type="term" value="F:DNA ligase (ATP) activity"/>
    <property type="evidence" value="ECO:0007669"/>
    <property type="project" value="UniProtKB-EC"/>
</dbReference>
<evidence type="ECO:0000313" key="22">
    <source>
        <dbReference type="EnsemblMetazoa" id="SCAU009798-PA"/>
    </source>
</evidence>
<dbReference type="InterPro" id="IPR036599">
    <property type="entry name" value="DNA_ligase_N_sf"/>
</dbReference>
<dbReference type="InterPro" id="IPR012340">
    <property type="entry name" value="NA-bd_OB-fold"/>
</dbReference>
<keyword evidence="9" id="KW-0547">Nucleotide-binding</keyword>
<keyword evidence="11" id="KW-0067">ATP-binding</keyword>
<sequence>MEISETIKFRDICLILNRIAKTDNKDKKGRIVKQYYESFCKHRERFREEQKMKPDEPETGRSSFYCILRCLIPNADMARSPYGLKIHTLGRVYIKVLQLGSESKEAEILEARRFSGIHGDYADKVFRILKPRCSNESSKLTLKEVHDMLDTVANENILNTEKVLIHLFQVASAEEQMWFVRLLLKSMHLGIADQRIFAILHPQAKDVYQACSNLAKLCCCLADNKFGTTNGESGDGPAQLVAAIIPFEHIRPQLCEIFPGNITSLMASDVLYMETKMDGERFQLHYKDNVFKYISRNGVDYTESFGSSYEQENKLTSKLQHLLPIGMETIILDGEMMVWDGDEKKFREKTENTDVKHLKADRNWQPCFVVYDLLYWNSQSLLGIPYIQRMHKLRNLLREEEGVLQIMKSEKISNPEDFRRMFQVALDNRQEGVVLKKQNAIYRPGCRNGGGWFKVKADYIDGLTTEFDLLVIGGFYNRARTFVESFLLGVLKYASSESYEVYSVGKVSNVTQQRVVLNNTLKSHWHLLSEEQPPMWYHYRPKSAEGRPDVWIEPRNSVVLQIKATDLNPSGAFYLNLALHFPRIQAWRNDKSWTECLTLEEYNQLKQNARGGIKKIVKRQISLEDFIGDRVKRRKLTPAEKRKMGLQSYEKRFDPQSVDKISDLLKGFSVCILSAALSRGFTPEYLKTLVVQNGGTIVENPLPNKSSCIVVAGDLNYRVQTLSKAQKYDIVSMDWLIRSCRKQTIAIKPLDMVSTTQEVKEQFAICFDKYGDSFKDFVSSRELKRICDAMCMDEVPELDDKDLHELEELIYPVKNLNFYRNTWSNFYTIEPDSARAQLHYQWHGGNVVDDRSLDSESGVNNLSKISYVFINLQQFDKTDFLQWLRERFTSSLLSNLQIVNINWILESHKARMLLDIKEFTWHDFD</sequence>
<dbReference type="KEGG" id="scac:106085900"/>
<dbReference type="AlphaFoldDB" id="A0A1I8PP02"/>
<dbReference type="Pfam" id="PF04675">
    <property type="entry name" value="DNA_ligase_A_N"/>
    <property type="match status" value="1"/>
</dbReference>
<keyword evidence="8" id="KW-0677">Repeat</keyword>
<dbReference type="GO" id="GO:0003677">
    <property type="term" value="F:DNA binding"/>
    <property type="evidence" value="ECO:0007669"/>
    <property type="project" value="InterPro"/>
</dbReference>
<evidence type="ECO:0000256" key="8">
    <source>
        <dbReference type="ARBA" id="ARBA00022737"/>
    </source>
</evidence>
<dbReference type="InterPro" id="IPR000977">
    <property type="entry name" value="DNA_ligase_ATP-dep"/>
</dbReference>
<dbReference type="InterPro" id="IPR012308">
    <property type="entry name" value="DNA_ligase_ATP-dep_N"/>
</dbReference>
<evidence type="ECO:0000259" key="21">
    <source>
        <dbReference type="PROSITE" id="PS50172"/>
    </source>
</evidence>
<evidence type="ECO:0000256" key="15">
    <source>
        <dbReference type="ARBA" id="ARBA00023242"/>
    </source>
</evidence>
<evidence type="ECO:0000256" key="18">
    <source>
        <dbReference type="ARBA" id="ARBA00034003"/>
    </source>
</evidence>
<dbReference type="Gene3D" id="3.40.50.10190">
    <property type="entry name" value="BRCT domain"/>
    <property type="match status" value="1"/>
</dbReference>
<evidence type="ECO:0000256" key="7">
    <source>
        <dbReference type="ARBA" id="ARBA00022723"/>
    </source>
</evidence>
<dbReference type="GO" id="GO:0006303">
    <property type="term" value="P:double-strand break repair via nonhomologous end joining"/>
    <property type="evidence" value="ECO:0007669"/>
    <property type="project" value="TreeGrafter"/>
</dbReference>
<dbReference type="STRING" id="35570.A0A1I8PP02"/>
<name>A0A1I8PP02_STOCA</name>
<dbReference type="EC" id="6.5.1.1" evidence="4"/>
<keyword evidence="14" id="KW-0234">DNA repair</keyword>
<dbReference type="GO" id="GO:0006297">
    <property type="term" value="P:nucleotide-excision repair, DNA gap filling"/>
    <property type="evidence" value="ECO:0007669"/>
    <property type="project" value="TreeGrafter"/>
</dbReference>
<dbReference type="GO" id="GO:0032807">
    <property type="term" value="C:DNA ligase IV complex"/>
    <property type="evidence" value="ECO:0007669"/>
    <property type="project" value="TreeGrafter"/>
</dbReference>
<keyword evidence="7" id="KW-0479">Metal-binding</keyword>
<keyword evidence="13" id="KW-0233">DNA recombination</keyword>
<keyword evidence="15" id="KW-0539">Nucleus</keyword>
<evidence type="ECO:0000256" key="11">
    <source>
        <dbReference type="ARBA" id="ARBA00022840"/>
    </source>
</evidence>
<comment type="cofactor">
    <cofactor evidence="1">
        <name>Mg(2+)</name>
        <dbReference type="ChEBI" id="CHEBI:18420"/>
    </cofactor>
</comment>
<dbReference type="PANTHER" id="PTHR45997">
    <property type="entry name" value="DNA LIGASE 4"/>
    <property type="match status" value="1"/>
</dbReference>
<dbReference type="Gene3D" id="1.10.3260.10">
    <property type="entry name" value="DNA ligase, ATP-dependent, N-terminal domain"/>
    <property type="match status" value="1"/>
</dbReference>
<dbReference type="PANTHER" id="PTHR45997:SF1">
    <property type="entry name" value="DNA LIGASE 4"/>
    <property type="match status" value="1"/>
</dbReference>
<keyword evidence="23" id="KW-1185">Reference proteome</keyword>
<dbReference type="Gene3D" id="3.30.470.30">
    <property type="entry name" value="DNA ligase/mRNA capping enzyme"/>
    <property type="match status" value="1"/>
</dbReference>
<dbReference type="Gene3D" id="2.40.50.140">
    <property type="entry name" value="Nucleic acid-binding proteins"/>
    <property type="match status" value="1"/>
</dbReference>
<dbReference type="GO" id="GO:0071897">
    <property type="term" value="P:DNA biosynthetic process"/>
    <property type="evidence" value="ECO:0007669"/>
    <property type="project" value="InterPro"/>
</dbReference>